<accession>A0A7Z9DYV5</accession>
<dbReference type="Pfam" id="PF11848">
    <property type="entry name" value="DUF3368"/>
    <property type="match status" value="1"/>
</dbReference>
<dbReference type="PANTHER" id="PTHR39550:SF1">
    <property type="entry name" value="SLL0658 PROTEIN"/>
    <property type="match status" value="1"/>
</dbReference>
<organism evidence="1 2">
    <name type="scientific">Planktothrix paucivesiculata PCC 9631</name>
    <dbReference type="NCBI Taxonomy" id="671071"/>
    <lineage>
        <taxon>Bacteria</taxon>
        <taxon>Bacillati</taxon>
        <taxon>Cyanobacteriota</taxon>
        <taxon>Cyanophyceae</taxon>
        <taxon>Oscillatoriophycideae</taxon>
        <taxon>Oscillatoriales</taxon>
        <taxon>Microcoleaceae</taxon>
        <taxon>Planktothrix</taxon>
    </lineage>
</organism>
<dbReference type="AlphaFoldDB" id="A0A7Z9DYV5"/>
<proteinExistence type="predicted"/>
<protein>
    <recommendedName>
        <fullName evidence="3">Nucleic acid-binding protein</fullName>
    </recommendedName>
</protein>
<name>A0A7Z9DYV5_9CYAN</name>
<comment type="caution">
    <text evidence="1">The sequence shown here is derived from an EMBL/GenBank/DDBJ whole genome shotgun (WGS) entry which is preliminary data.</text>
</comment>
<gene>
    <name evidence="1" type="ORF">PL9631_250021</name>
</gene>
<dbReference type="PANTHER" id="PTHR39550">
    <property type="entry name" value="SLL0658 PROTEIN"/>
    <property type="match status" value="1"/>
</dbReference>
<evidence type="ECO:0000313" key="1">
    <source>
        <dbReference type="EMBL" id="VXD16666.1"/>
    </source>
</evidence>
<sequence length="160" mass="17961">MKIVINSSPLIFLGKLEFLELFLETEDEFYVPTAVIEEIQAKDDLIISVINPLIETGKLQVRRTTLLSLLNRINQSLGQGESEAISLATELQADYIILDDLAARKQAINLGLNVKGTLGIIKKLTQTGKINIADKNELYQKLRDINFRVSRSVFEGIFLN</sequence>
<dbReference type="InterPro" id="IPR021799">
    <property type="entry name" value="PIN-like_prokaryotic"/>
</dbReference>
<dbReference type="OrthoDB" id="9796404at2"/>
<evidence type="ECO:0000313" key="2">
    <source>
        <dbReference type="Proteomes" id="UP000182190"/>
    </source>
</evidence>
<reference evidence="1" key="1">
    <citation type="submission" date="2019-10" db="EMBL/GenBank/DDBJ databases">
        <authorList>
            <consortium name="Genoscope - CEA"/>
            <person name="William W."/>
        </authorList>
    </citation>
    <scope>NUCLEOTIDE SEQUENCE [LARGE SCALE GENOMIC DNA]</scope>
    <source>
        <strain evidence="1">BBR_PRJEB10994</strain>
    </source>
</reference>
<keyword evidence="2" id="KW-1185">Reference proteome</keyword>
<dbReference type="EMBL" id="CZCS02000163">
    <property type="protein sequence ID" value="VXD16666.1"/>
    <property type="molecule type" value="Genomic_DNA"/>
</dbReference>
<dbReference type="Proteomes" id="UP000182190">
    <property type="component" value="Unassembled WGS sequence"/>
</dbReference>
<evidence type="ECO:0008006" key="3">
    <source>
        <dbReference type="Google" id="ProtNLM"/>
    </source>
</evidence>